<gene>
    <name evidence="1" type="ORF">BH720_02360</name>
</gene>
<evidence type="ECO:0000313" key="1">
    <source>
        <dbReference type="EMBL" id="OEJ76840.1"/>
    </source>
</evidence>
<protein>
    <submittedName>
        <fullName evidence="1">Ribosomal protein L36</fullName>
    </submittedName>
</protein>
<dbReference type="GO" id="GO:0005840">
    <property type="term" value="C:ribosome"/>
    <property type="evidence" value="ECO:0007669"/>
    <property type="project" value="UniProtKB-KW"/>
</dbReference>
<name>A0A1E5QQB0_9CYAN</name>
<reference evidence="1" key="1">
    <citation type="submission" date="2016-09" db="EMBL/GenBank/DDBJ databases">
        <title>Draft genome of thermotolerant cyanobacterium Desertifilum sp. strain IPPAS B-1220.</title>
        <authorList>
            <person name="Sinetova M.A."/>
            <person name="Bolakhan K."/>
            <person name="Zayadan B.K."/>
            <person name="Mironov K.S."/>
            <person name="Ustinova V."/>
            <person name="Kupriyanova E.V."/>
            <person name="Sidorov R.A."/>
            <person name="Skrypnik A.N."/>
            <person name="Gogoleva N.E."/>
            <person name="Gogolev Y.V."/>
            <person name="Los D.A."/>
        </authorList>
    </citation>
    <scope>NUCLEOTIDE SEQUENCE [LARGE SCALE GENOMIC DNA]</scope>
    <source>
        <strain evidence="1">IPPAS B-1220</strain>
    </source>
</reference>
<accession>A0A1E5QQB0</accession>
<keyword evidence="1" id="KW-0689">Ribosomal protein</keyword>
<proteinExistence type="predicted"/>
<keyword evidence="1" id="KW-0687">Ribonucleoprotein</keyword>
<dbReference type="AlphaFoldDB" id="A0A1E5QQB0"/>
<sequence>MNRPSQLTQLIWDFYRENQSELKQLKLLAKCKVFRRWGIFYIRCFEPEVASRMIRAIAILEEPIAKLRLAHKIKVLVDHQTVAVFQVKSDKTFV</sequence>
<dbReference type="STRING" id="1781255.BH720_02360"/>
<comment type="caution">
    <text evidence="1">The sequence shown here is derived from an EMBL/GenBank/DDBJ whole genome shotgun (WGS) entry which is preliminary data.</text>
</comment>
<dbReference type="OrthoDB" id="467253at2"/>
<dbReference type="RefSeq" id="WP_069965549.1">
    <property type="nucleotide sequence ID" value="NZ_CM124774.1"/>
</dbReference>
<dbReference type="EMBL" id="MJGC01000025">
    <property type="protein sequence ID" value="OEJ76840.1"/>
    <property type="molecule type" value="Genomic_DNA"/>
</dbReference>
<organism evidence="1">
    <name type="scientific">Desertifilum tharense IPPAS B-1220</name>
    <dbReference type="NCBI Taxonomy" id="1781255"/>
    <lineage>
        <taxon>Bacteria</taxon>
        <taxon>Bacillati</taxon>
        <taxon>Cyanobacteriota</taxon>
        <taxon>Cyanophyceae</taxon>
        <taxon>Desertifilales</taxon>
        <taxon>Desertifilaceae</taxon>
        <taxon>Desertifilum</taxon>
    </lineage>
</organism>